<evidence type="ECO:0000256" key="1">
    <source>
        <dbReference type="ARBA" id="ARBA00001946"/>
    </source>
</evidence>
<accession>A0A919L001</accession>
<dbReference type="Proteomes" id="UP000627369">
    <property type="component" value="Unassembled WGS sequence"/>
</dbReference>
<dbReference type="PANTHER" id="PTHR43046">
    <property type="entry name" value="GDP-MANNOSE MANNOSYL HYDROLASE"/>
    <property type="match status" value="1"/>
</dbReference>
<protein>
    <recommendedName>
        <fullName evidence="5">Nudix hydrolase domain-containing protein</fullName>
    </recommendedName>
</protein>
<dbReference type="Pfam" id="PF00293">
    <property type="entry name" value="NUDIX"/>
    <property type="match status" value="1"/>
</dbReference>
<proteinExistence type="inferred from homology"/>
<dbReference type="PRINTS" id="PR00502">
    <property type="entry name" value="NUDIXFAMILY"/>
</dbReference>
<dbReference type="SUPFAM" id="SSF55811">
    <property type="entry name" value="Nudix"/>
    <property type="match status" value="1"/>
</dbReference>
<dbReference type="InterPro" id="IPR020476">
    <property type="entry name" value="Nudix_hydrolase"/>
</dbReference>
<dbReference type="CDD" id="cd02883">
    <property type="entry name" value="NUDIX_Hydrolase"/>
    <property type="match status" value="1"/>
</dbReference>
<dbReference type="InterPro" id="IPR015797">
    <property type="entry name" value="NUDIX_hydrolase-like_dom_sf"/>
</dbReference>
<dbReference type="Gene3D" id="3.90.79.10">
    <property type="entry name" value="Nucleoside Triphosphate Pyrophosphohydrolase"/>
    <property type="match status" value="1"/>
</dbReference>
<evidence type="ECO:0000313" key="6">
    <source>
        <dbReference type="EMBL" id="GHH78942.1"/>
    </source>
</evidence>
<reference evidence="6" key="2">
    <citation type="submission" date="2020-09" db="EMBL/GenBank/DDBJ databases">
        <authorList>
            <person name="Sun Q."/>
            <person name="Zhou Y."/>
        </authorList>
    </citation>
    <scope>NUCLEOTIDE SEQUENCE</scope>
    <source>
        <strain evidence="6">CGMCC 4.7398</strain>
    </source>
</reference>
<dbReference type="PROSITE" id="PS00893">
    <property type="entry name" value="NUDIX_BOX"/>
    <property type="match status" value="1"/>
</dbReference>
<gene>
    <name evidence="6" type="ORF">GCM10017772_43610</name>
</gene>
<dbReference type="PROSITE" id="PS51462">
    <property type="entry name" value="NUDIX"/>
    <property type="match status" value="1"/>
</dbReference>
<evidence type="ECO:0000256" key="4">
    <source>
        <dbReference type="RuleBase" id="RU003476"/>
    </source>
</evidence>
<organism evidence="6 7">
    <name type="scientific">Promicromonospora soli</name>
    <dbReference type="NCBI Taxonomy" id="2035533"/>
    <lineage>
        <taxon>Bacteria</taxon>
        <taxon>Bacillati</taxon>
        <taxon>Actinomycetota</taxon>
        <taxon>Actinomycetes</taxon>
        <taxon>Micrococcales</taxon>
        <taxon>Promicromonosporaceae</taxon>
        <taxon>Promicromonospora</taxon>
    </lineage>
</organism>
<evidence type="ECO:0000256" key="2">
    <source>
        <dbReference type="ARBA" id="ARBA00005582"/>
    </source>
</evidence>
<comment type="similarity">
    <text evidence="2 4">Belongs to the Nudix hydrolase family.</text>
</comment>
<feature type="domain" description="Nudix hydrolase" evidence="5">
    <location>
        <begin position="10"/>
        <end position="147"/>
    </location>
</feature>
<keyword evidence="3 4" id="KW-0378">Hydrolase</keyword>
<dbReference type="AlphaFoldDB" id="A0A919L001"/>
<dbReference type="EMBL" id="BNAS01000008">
    <property type="protein sequence ID" value="GHH78942.1"/>
    <property type="molecule type" value="Genomic_DNA"/>
</dbReference>
<comment type="cofactor">
    <cofactor evidence="1">
        <name>Mg(2+)</name>
        <dbReference type="ChEBI" id="CHEBI:18420"/>
    </cofactor>
</comment>
<evidence type="ECO:0000313" key="7">
    <source>
        <dbReference type="Proteomes" id="UP000627369"/>
    </source>
</evidence>
<dbReference type="InterPro" id="IPR000086">
    <property type="entry name" value="NUDIX_hydrolase_dom"/>
</dbReference>
<keyword evidence="7" id="KW-1185">Reference proteome</keyword>
<dbReference type="GO" id="GO:0016787">
    <property type="term" value="F:hydrolase activity"/>
    <property type="evidence" value="ECO:0007669"/>
    <property type="project" value="UniProtKB-KW"/>
</dbReference>
<dbReference type="InterPro" id="IPR020084">
    <property type="entry name" value="NUDIX_hydrolase_CS"/>
</dbReference>
<comment type="caution">
    <text evidence="6">The sequence shown here is derived from an EMBL/GenBank/DDBJ whole genome shotgun (WGS) entry which is preliminary data.</text>
</comment>
<evidence type="ECO:0000256" key="3">
    <source>
        <dbReference type="ARBA" id="ARBA00022801"/>
    </source>
</evidence>
<name>A0A919L001_9MICO</name>
<evidence type="ECO:0000259" key="5">
    <source>
        <dbReference type="PROSITE" id="PS51462"/>
    </source>
</evidence>
<reference evidence="6" key="1">
    <citation type="journal article" date="2014" name="Int. J. Syst. Evol. Microbiol.">
        <title>Complete genome sequence of Corynebacterium casei LMG S-19264T (=DSM 44701T), isolated from a smear-ripened cheese.</title>
        <authorList>
            <consortium name="US DOE Joint Genome Institute (JGI-PGF)"/>
            <person name="Walter F."/>
            <person name="Albersmeier A."/>
            <person name="Kalinowski J."/>
            <person name="Ruckert C."/>
        </authorList>
    </citation>
    <scope>NUCLEOTIDE SEQUENCE</scope>
    <source>
        <strain evidence="6">CGMCC 4.7398</strain>
    </source>
</reference>
<dbReference type="PANTHER" id="PTHR43046:SF16">
    <property type="entry name" value="ADP-RIBOSE PYROPHOSPHATASE YJHB-RELATED"/>
    <property type="match status" value="1"/>
</dbReference>
<sequence>MFTSSDGAMDLRVAAYAVITDHQRRMLLPHWSEAAHSGWTMPGGGIDPGEDPADAAIREVFEETGYHVELDGLLGVDSFVIPGAERVYPTDRPVHALRIVYRAHITGGELRVEEDGSTDGVAWHTQEEVDALDRVDLVDLSRRWAGLVE</sequence>